<name>A0A0D2P6W2_HYPSF</name>
<dbReference type="AlphaFoldDB" id="A0A0D2P6W2"/>
<dbReference type="GO" id="GO:0005524">
    <property type="term" value="F:ATP binding"/>
    <property type="evidence" value="ECO:0007669"/>
    <property type="project" value="UniProtKB-UniRule"/>
</dbReference>
<organism evidence="11 12">
    <name type="scientific">Hypholoma sublateritium (strain FD-334 SS-4)</name>
    <dbReference type="NCBI Taxonomy" id="945553"/>
    <lineage>
        <taxon>Eukaryota</taxon>
        <taxon>Fungi</taxon>
        <taxon>Dikarya</taxon>
        <taxon>Basidiomycota</taxon>
        <taxon>Agaricomycotina</taxon>
        <taxon>Agaricomycetes</taxon>
        <taxon>Agaricomycetidae</taxon>
        <taxon>Agaricales</taxon>
        <taxon>Agaricineae</taxon>
        <taxon>Strophariaceae</taxon>
        <taxon>Hypholoma</taxon>
    </lineage>
</organism>
<dbReference type="PROSITE" id="PS50011">
    <property type="entry name" value="PROTEIN_KINASE_DOM"/>
    <property type="match status" value="1"/>
</dbReference>
<accession>A0A0D2P6W2</accession>
<evidence type="ECO:0000256" key="3">
    <source>
        <dbReference type="ARBA" id="ARBA00022741"/>
    </source>
</evidence>
<keyword evidence="5 7" id="KW-0067">ATP-binding</keyword>
<dbReference type="GO" id="GO:0004674">
    <property type="term" value="F:protein serine/threonine kinase activity"/>
    <property type="evidence" value="ECO:0007669"/>
    <property type="project" value="UniProtKB-KW"/>
</dbReference>
<dbReference type="EMBL" id="KN817527">
    <property type="protein sequence ID" value="KJA26659.1"/>
    <property type="molecule type" value="Genomic_DNA"/>
</dbReference>
<dbReference type="PANTHER" id="PTHR47448:SF1">
    <property type="entry name" value="SERINE_THREONINE-PROTEIN KINASE STE7 HOMOLOG"/>
    <property type="match status" value="1"/>
</dbReference>
<evidence type="ECO:0000256" key="2">
    <source>
        <dbReference type="ARBA" id="ARBA00022679"/>
    </source>
</evidence>
<sequence>MSMPAPLGYVPSSTPLRTKRNFKALVLPAEEEGSPAPTSVNPIATRPAPLPGKRRPPPLAEGGGPANGFVLDPTLPAESPATGRRSAMHATLSKTLAKLDLQSKAVKKLGLKNEDLTKLADLGQGNGGSVVKVEHIPTGTIMAKKIVLIDAKSSVRKQILRELQIMHECHSQYIISCFGSFIAEPNICICMEFMDKGSFDSIYKNIGAIPIKVVCLVANSVLEGLTYLYDVHRIIHRDIKPSNILLNSEGDIKLCDFGVSGELINSIANTFVGTSVYMSPERIQGAEYSIKSDIWSLGISLIELATGRFPFTESLSDDDDTSDLDVLREEGSDSDSDWSPDSYKDKTPTHRDSTFLFNKRQQHRISKRASKRMSKNATFDADGMSSMSIIELMHQIVREPAPRLGASFDEEAEEFVDACLVKDPDERHSPKTLLEYRWMDDARDSDFDLKAWTTTF</sequence>
<keyword evidence="4" id="KW-0418">Kinase</keyword>
<feature type="domain" description="Protein kinase" evidence="10">
    <location>
        <begin position="116"/>
        <end position="439"/>
    </location>
</feature>
<keyword evidence="2" id="KW-0808">Transferase</keyword>
<evidence type="ECO:0000256" key="8">
    <source>
        <dbReference type="RuleBase" id="RU000304"/>
    </source>
</evidence>
<evidence type="ECO:0000256" key="5">
    <source>
        <dbReference type="ARBA" id="ARBA00022840"/>
    </source>
</evidence>
<dbReference type="Pfam" id="PF00069">
    <property type="entry name" value="Pkinase"/>
    <property type="match status" value="1"/>
</dbReference>
<feature type="compositionally biased region" description="Basic and acidic residues" evidence="9">
    <location>
        <begin position="342"/>
        <end position="351"/>
    </location>
</feature>
<evidence type="ECO:0000259" key="10">
    <source>
        <dbReference type="PROSITE" id="PS50011"/>
    </source>
</evidence>
<evidence type="ECO:0000256" key="7">
    <source>
        <dbReference type="PROSITE-ProRule" id="PRU10141"/>
    </source>
</evidence>
<dbReference type="Gene3D" id="1.10.510.10">
    <property type="entry name" value="Transferase(Phosphotransferase) domain 1"/>
    <property type="match status" value="1"/>
</dbReference>
<dbReference type="InterPro" id="IPR011009">
    <property type="entry name" value="Kinase-like_dom_sf"/>
</dbReference>
<feature type="binding site" evidence="7">
    <location>
        <position position="145"/>
    </location>
    <ligand>
        <name>ATP</name>
        <dbReference type="ChEBI" id="CHEBI:30616"/>
    </ligand>
</feature>
<proteinExistence type="inferred from homology"/>
<keyword evidence="1 8" id="KW-0723">Serine/threonine-protein kinase</keyword>
<reference evidence="12" key="1">
    <citation type="submission" date="2014-04" db="EMBL/GenBank/DDBJ databases">
        <title>Evolutionary Origins and Diversification of the Mycorrhizal Mutualists.</title>
        <authorList>
            <consortium name="DOE Joint Genome Institute"/>
            <consortium name="Mycorrhizal Genomics Consortium"/>
            <person name="Kohler A."/>
            <person name="Kuo A."/>
            <person name="Nagy L.G."/>
            <person name="Floudas D."/>
            <person name="Copeland A."/>
            <person name="Barry K.W."/>
            <person name="Cichocki N."/>
            <person name="Veneault-Fourrey C."/>
            <person name="LaButti K."/>
            <person name="Lindquist E.A."/>
            <person name="Lipzen A."/>
            <person name="Lundell T."/>
            <person name="Morin E."/>
            <person name="Murat C."/>
            <person name="Riley R."/>
            <person name="Ohm R."/>
            <person name="Sun H."/>
            <person name="Tunlid A."/>
            <person name="Henrissat B."/>
            <person name="Grigoriev I.V."/>
            <person name="Hibbett D.S."/>
            <person name="Martin F."/>
        </authorList>
    </citation>
    <scope>NUCLEOTIDE SEQUENCE [LARGE SCALE GENOMIC DNA]</scope>
    <source>
        <strain evidence="12">FD-334 SS-4</strain>
    </source>
</reference>
<evidence type="ECO:0000313" key="12">
    <source>
        <dbReference type="Proteomes" id="UP000054270"/>
    </source>
</evidence>
<keyword evidence="3 7" id="KW-0547">Nucleotide-binding</keyword>
<comment type="similarity">
    <text evidence="6">Belongs to the protein kinase superfamily. STE Ser/Thr protein kinase family. MAP kinase kinase subfamily.</text>
</comment>
<dbReference type="SMART" id="SM00220">
    <property type="entry name" value="S_TKc"/>
    <property type="match status" value="1"/>
</dbReference>
<dbReference type="Proteomes" id="UP000054270">
    <property type="component" value="Unassembled WGS sequence"/>
</dbReference>
<dbReference type="SUPFAM" id="SSF56112">
    <property type="entry name" value="Protein kinase-like (PK-like)"/>
    <property type="match status" value="1"/>
</dbReference>
<dbReference type="InterPro" id="IPR017441">
    <property type="entry name" value="Protein_kinase_ATP_BS"/>
</dbReference>
<dbReference type="Gene3D" id="3.30.200.20">
    <property type="entry name" value="Phosphorylase Kinase, domain 1"/>
    <property type="match status" value="1"/>
</dbReference>
<dbReference type="GO" id="GO:0000165">
    <property type="term" value="P:MAPK cascade"/>
    <property type="evidence" value="ECO:0007669"/>
    <property type="project" value="UniProtKB-ARBA"/>
</dbReference>
<dbReference type="PANTHER" id="PTHR47448">
    <property type="entry name" value="DUAL SPECIFICITY MITOGEN-ACTIVATED PROTEIN KINASE KINASE DSOR1-LIKE PROTEIN"/>
    <property type="match status" value="1"/>
</dbReference>
<dbReference type="PROSITE" id="PS00107">
    <property type="entry name" value="PROTEIN_KINASE_ATP"/>
    <property type="match status" value="1"/>
</dbReference>
<keyword evidence="12" id="KW-1185">Reference proteome</keyword>
<dbReference type="GO" id="GO:0004712">
    <property type="term" value="F:protein serine/threonine/tyrosine kinase activity"/>
    <property type="evidence" value="ECO:0007669"/>
    <property type="project" value="UniProtKB-ARBA"/>
</dbReference>
<evidence type="ECO:0000256" key="6">
    <source>
        <dbReference type="ARBA" id="ARBA00038035"/>
    </source>
</evidence>
<evidence type="ECO:0000256" key="9">
    <source>
        <dbReference type="SAM" id="MobiDB-lite"/>
    </source>
</evidence>
<protein>
    <recommendedName>
        <fullName evidence="10">Protein kinase domain-containing protein</fullName>
    </recommendedName>
</protein>
<gene>
    <name evidence="11" type="ORF">HYPSUDRAFT_36377</name>
</gene>
<dbReference type="PROSITE" id="PS00108">
    <property type="entry name" value="PROTEIN_KINASE_ST"/>
    <property type="match status" value="1"/>
</dbReference>
<dbReference type="OMA" id="HECNSRY"/>
<dbReference type="STRING" id="945553.A0A0D2P6W2"/>
<dbReference type="InterPro" id="IPR050915">
    <property type="entry name" value="MAP_kinase_kinase"/>
</dbReference>
<evidence type="ECO:0000313" key="11">
    <source>
        <dbReference type="EMBL" id="KJA26659.1"/>
    </source>
</evidence>
<feature type="region of interest" description="Disordered" evidence="9">
    <location>
        <begin position="316"/>
        <end position="351"/>
    </location>
</feature>
<evidence type="ECO:0000256" key="1">
    <source>
        <dbReference type="ARBA" id="ARBA00022527"/>
    </source>
</evidence>
<dbReference type="OrthoDB" id="10252354at2759"/>
<feature type="region of interest" description="Disordered" evidence="9">
    <location>
        <begin position="28"/>
        <end position="67"/>
    </location>
</feature>
<evidence type="ECO:0000256" key="4">
    <source>
        <dbReference type="ARBA" id="ARBA00022777"/>
    </source>
</evidence>
<dbReference type="FunFam" id="3.30.200.20:FF:000040">
    <property type="entry name" value="Dual specificity mitogen-activated protein kinase kinase"/>
    <property type="match status" value="1"/>
</dbReference>
<dbReference type="InterPro" id="IPR000719">
    <property type="entry name" value="Prot_kinase_dom"/>
</dbReference>
<dbReference type="InterPro" id="IPR008271">
    <property type="entry name" value="Ser/Thr_kinase_AS"/>
</dbReference>